<feature type="domain" description="CCHC-type" evidence="10">
    <location>
        <begin position="461"/>
        <end position="476"/>
    </location>
</feature>
<proteinExistence type="predicted"/>
<dbReference type="InterPro" id="IPR037275">
    <property type="entry name" value="Znf_CTCHY_sf"/>
</dbReference>
<dbReference type="GO" id="GO:0003676">
    <property type="term" value="F:nucleic acid binding"/>
    <property type="evidence" value="ECO:0007669"/>
    <property type="project" value="InterPro"/>
</dbReference>
<accession>A0A7R9PPZ8</accession>
<evidence type="ECO:0000256" key="1">
    <source>
        <dbReference type="ARBA" id="ARBA00004496"/>
    </source>
</evidence>
<dbReference type="InterPro" id="IPR041370">
    <property type="entry name" value="Mlase_EEF1AKMT1/ZCCHC4"/>
</dbReference>
<keyword evidence="7" id="KW-0479">Metal-binding</keyword>
<evidence type="ECO:0000256" key="6">
    <source>
        <dbReference type="ARBA" id="ARBA00023242"/>
    </source>
</evidence>
<dbReference type="InterPro" id="IPR001878">
    <property type="entry name" value="Znf_CCHC"/>
</dbReference>
<dbReference type="Pfam" id="PF10237">
    <property type="entry name" value="N6-adenineMlase"/>
    <property type="match status" value="1"/>
</dbReference>
<dbReference type="GO" id="GO:0005730">
    <property type="term" value="C:nucleolus"/>
    <property type="evidence" value="ECO:0007669"/>
    <property type="project" value="TreeGrafter"/>
</dbReference>
<dbReference type="InterPro" id="IPR039846">
    <property type="entry name" value="ZCCHC4"/>
</dbReference>
<dbReference type="InterPro" id="IPR017921">
    <property type="entry name" value="Znf_CTCHY"/>
</dbReference>
<keyword evidence="3" id="KW-0489">Methyltransferase</keyword>
<protein>
    <recommendedName>
        <fullName evidence="13">Zinc finger CCHC domain-containing protein 4</fullName>
    </recommendedName>
</protein>
<evidence type="ECO:0000256" key="5">
    <source>
        <dbReference type="ARBA" id="ARBA00022737"/>
    </source>
</evidence>
<evidence type="ECO:0000256" key="8">
    <source>
        <dbReference type="PROSITE-ProRule" id="PRU00235"/>
    </source>
</evidence>
<evidence type="ECO:0000256" key="4">
    <source>
        <dbReference type="ARBA" id="ARBA00022679"/>
    </source>
</evidence>
<evidence type="ECO:0000256" key="3">
    <source>
        <dbReference type="ARBA" id="ARBA00022603"/>
    </source>
</evidence>
<dbReference type="Gene3D" id="2.130.10.30">
    <property type="entry name" value="Regulator of chromosome condensation 1/beta-lactamase-inhibitor protein II"/>
    <property type="match status" value="2"/>
</dbReference>
<name>A0A7R9PPZ8_TIMGE</name>
<dbReference type="SUPFAM" id="SSF50985">
    <property type="entry name" value="RCC1/BLIP-II"/>
    <property type="match status" value="1"/>
</dbReference>
<dbReference type="GO" id="GO:0008988">
    <property type="term" value="F:rRNA (adenine-N6-)-methyltransferase activity"/>
    <property type="evidence" value="ECO:0007669"/>
    <property type="project" value="InterPro"/>
</dbReference>
<dbReference type="PRINTS" id="PR00633">
    <property type="entry name" value="RCCNDNSATION"/>
</dbReference>
<dbReference type="InterPro" id="IPR002052">
    <property type="entry name" value="DNA_methylase_N6_adenine_CS"/>
</dbReference>
<dbReference type="SUPFAM" id="SSF161245">
    <property type="entry name" value="Zinc hairpin stack"/>
    <property type="match status" value="1"/>
</dbReference>
<keyword evidence="7" id="KW-0863">Zinc-finger</keyword>
<dbReference type="GO" id="GO:0008270">
    <property type="term" value="F:zinc ion binding"/>
    <property type="evidence" value="ECO:0007669"/>
    <property type="project" value="UniProtKB-KW"/>
</dbReference>
<keyword evidence="4" id="KW-0808">Transferase</keyword>
<feature type="repeat" description="RCC1" evidence="8">
    <location>
        <begin position="699"/>
        <end position="750"/>
    </location>
</feature>
<feature type="repeat" description="RCC1" evidence="8">
    <location>
        <begin position="802"/>
        <end position="856"/>
    </location>
</feature>
<evidence type="ECO:0000259" key="10">
    <source>
        <dbReference type="PROSITE" id="PS50158"/>
    </source>
</evidence>
<organism evidence="12">
    <name type="scientific">Timema genevievae</name>
    <name type="common">Walking stick</name>
    <dbReference type="NCBI Taxonomy" id="629358"/>
    <lineage>
        <taxon>Eukaryota</taxon>
        <taxon>Metazoa</taxon>
        <taxon>Ecdysozoa</taxon>
        <taxon>Arthropoda</taxon>
        <taxon>Hexapoda</taxon>
        <taxon>Insecta</taxon>
        <taxon>Pterygota</taxon>
        <taxon>Neoptera</taxon>
        <taxon>Polyneoptera</taxon>
        <taxon>Phasmatodea</taxon>
        <taxon>Timematodea</taxon>
        <taxon>Timematoidea</taxon>
        <taxon>Timematidae</taxon>
        <taxon>Timema</taxon>
    </lineage>
</organism>
<evidence type="ECO:0000256" key="2">
    <source>
        <dbReference type="ARBA" id="ARBA00022490"/>
    </source>
</evidence>
<evidence type="ECO:0000313" key="12">
    <source>
        <dbReference type="EMBL" id="CAD7604902.1"/>
    </source>
</evidence>
<evidence type="ECO:0008006" key="13">
    <source>
        <dbReference type="Google" id="ProtNLM"/>
    </source>
</evidence>
<keyword evidence="6" id="KW-0539">Nucleus</keyword>
<reference evidence="12" key="1">
    <citation type="submission" date="2020-11" db="EMBL/GenBank/DDBJ databases">
        <authorList>
            <person name="Tran Van P."/>
        </authorList>
    </citation>
    <scope>NUCLEOTIDE SEQUENCE</scope>
</reference>
<dbReference type="PROSITE" id="PS50216">
    <property type="entry name" value="DHHC"/>
    <property type="match status" value="1"/>
</dbReference>
<keyword evidence="2" id="KW-0963">Cytoplasm</keyword>
<keyword evidence="7" id="KW-0862">Zinc</keyword>
<evidence type="ECO:0000259" key="11">
    <source>
        <dbReference type="PROSITE" id="PS51270"/>
    </source>
</evidence>
<dbReference type="PANTHER" id="PTHR13493">
    <property type="entry name" value="ZINC FINGER CCHC DOMAIN-CONTAINING"/>
    <property type="match status" value="1"/>
</dbReference>
<feature type="repeat" description="RCC1" evidence="8">
    <location>
        <begin position="751"/>
        <end position="801"/>
    </location>
</feature>
<keyword evidence="5" id="KW-0677">Repeat</keyword>
<evidence type="ECO:0000256" key="9">
    <source>
        <dbReference type="SAM" id="MobiDB-lite"/>
    </source>
</evidence>
<dbReference type="AlphaFoldDB" id="A0A7R9PPZ8"/>
<dbReference type="PANTHER" id="PTHR13493:SF3">
    <property type="entry name" value="RRNA N6-ADENOSINE-METHYLTRANSFERASE ZCCHC4"/>
    <property type="match status" value="1"/>
</dbReference>
<dbReference type="PROSITE" id="PS50012">
    <property type="entry name" value="RCC1_3"/>
    <property type="match status" value="4"/>
</dbReference>
<dbReference type="EMBL" id="OE844170">
    <property type="protein sequence ID" value="CAD7604902.1"/>
    <property type="molecule type" value="Genomic_DNA"/>
</dbReference>
<feature type="region of interest" description="Disordered" evidence="9">
    <location>
        <begin position="1"/>
        <end position="30"/>
    </location>
</feature>
<dbReference type="PROSITE" id="PS00092">
    <property type="entry name" value="N6_MTASE"/>
    <property type="match status" value="1"/>
</dbReference>
<evidence type="ECO:0000256" key="7">
    <source>
        <dbReference type="PROSITE-ProRule" id="PRU00047"/>
    </source>
</evidence>
<dbReference type="InterPro" id="IPR000408">
    <property type="entry name" value="Reg_chr_condens"/>
</dbReference>
<feature type="compositionally biased region" description="Basic and acidic residues" evidence="9">
    <location>
        <begin position="1"/>
        <end position="13"/>
    </location>
</feature>
<feature type="repeat" description="RCC1" evidence="8">
    <location>
        <begin position="857"/>
        <end position="905"/>
    </location>
</feature>
<dbReference type="InterPro" id="IPR009091">
    <property type="entry name" value="RCC1/BLIP-II"/>
</dbReference>
<sequence>MKEVGFDRRDRPSMRYTGRRTNQGQESAYPAGASKLTDNVILFQQPPLLPRIHSQIVRPAPAAHGPTLRFRRINNREEKDYFACSTCRDRKDCTFFLWVDEDVTEDKSKSWDLERERILPKINHSELIEKLERIRQKKSRKRAYCHTCSVLLNSAELSNHSTHTLTLKVSDFQLTHPTELLKPLESSKKEAQYLFSKQSTATIVTALCDLGAKHVVCLGTPRIHEFILTEYEGRLTSLLLDIDHRYHNFYNKDQFCWYNCFNNYFFGGESSAAVLSQFLQKGDGEGVVLVTDPPFGGRVEPLAYTLQKITQLHRKLNPEAISDLPVLWMFPYFMEPQILANCPGYNMLDYKVDYDNHSLFASGPKGRKHGSPVRIFTNLQPKLFKLSTEEGYRYCDVCERWVSEENKHCDKCNECTSKDGRTYVHCDICSRCVKPSWLHCATCTRCCLPSHVCGEFMPSSKCFICGMEGHKKKECPLHEQTFQVFEYTRRGKRKHNTIADLHSNKKLKTTQGLAKHKQKKKLHVKKMAASQIPQENQERRYRKGGDEHNMAFTMKRRTQFTLYNAAIGQRVIAASVCMYPMSRPFNPSSSLPLLTELITPAVIVLDRDRGLPRATTNSPGRADAEEPSFITVKSFCEIENNYILQSASISGANSYGQLAQGFKSEQCPIPTEVCTDMDPASIVSIVGGGGHTMILDKHGRLFGCGGNSKGQLGVEGKAEVLSFERVTSLGDYTIESVACSWNSTFAITRCGRFFVWGSNTYGQLGIPKHEVTFSHTPIEVPLPTIQHVSSGLRHSAMVTKEGCVVVCGTSRKGALGLIDQTSKPIICVDEPRTVPGLPNIQKVVCGQHHTIAQSVDGRVFVWGDNKHGQLGLDPLTHPYVYTPLELQELIAAPDNEEKLLMNIFL</sequence>
<dbReference type="GO" id="GO:0005737">
    <property type="term" value="C:cytoplasm"/>
    <property type="evidence" value="ECO:0007669"/>
    <property type="project" value="UniProtKB-SubCell"/>
</dbReference>
<comment type="subcellular location">
    <subcellularLocation>
        <location evidence="1">Cytoplasm</location>
    </subcellularLocation>
</comment>
<dbReference type="PROSITE" id="PS50158">
    <property type="entry name" value="ZF_CCHC"/>
    <property type="match status" value="1"/>
</dbReference>
<dbReference type="SMART" id="SM00343">
    <property type="entry name" value="ZnF_C2HC"/>
    <property type="match status" value="1"/>
</dbReference>
<gene>
    <name evidence="12" type="ORF">TGEB3V08_LOCUS9304</name>
</gene>
<feature type="domain" description="CTCHY-type" evidence="11">
    <location>
        <begin position="390"/>
        <end position="451"/>
    </location>
</feature>
<dbReference type="PROSITE" id="PS51270">
    <property type="entry name" value="ZF_CTCHY"/>
    <property type="match status" value="1"/>
</dbReference>
<dbReference type="InterPro" id="IPR058923">
    <property type="entry name" value="RCC1-like_dom"/>
</dbReference>
<dbReference type="Pfam" id="PF25390">
    <property type="entry name" value="WD40_RLD"/>
    <property type="match status" value="1"/>
</dbReference>